<gene>
    <name evidence="3" type="ORF">UABAM_01229</name>
</gene>
<dbReference type="NCBIfam" id="TIGR00369">
    <property type="entry name" value="unchar_dom_1"/>
    <property type="match status" value="1"/>
</dbReference>
<dbReference type="EMBL" id="AP019860">
    <property type="protein sequence ID" value="BBM82886.1"/>
    <property type="molecule type" value="Genomic_DNA"/>
</dbReference>
<dbReference type="InterPro" id="IPR029069">
    <property type="entry name" value="HotDog_dom_sf"/>
</dbReference>
<evidence type="ECO:0000256" key="1">
    <source>
        <dbReference type="ARBA" id="ARBA00022801"/>
    </source>
</evidence>
<dbReference type="SUPFAM" id="SSF54637">
    <property type="entry name" value="Thioesterase/thiol ester dehydrase-isomerase"/>
    <property type="match status" value="1"/>
</dbReference>
<dbReference type="InterPro" id="IPR006683">
    <property type="entry name" value="Thioestr_dom"/>
</dbReference>
<evidence type="ECO:0000313" key="3">
    <source>
        <dbReference type="EMBL" id="BBM82886.1"/>
    </source>
</evidence>
<keyword evidence="1" id="KW-0378">Hydrolase</keyword>
<dbReference type="InterPro" id="IPR003736">
    <property type="entry name" value="PAAI_dom"/>
</dbReference>
<dbReference type="Gene3D" id="3.10.129.10">
    <property type="entry name" value="Hotdog Thioesterase"/>
    <property type="match status" value="1"/>
</dbReference>
<dbReference type="OrthoDB" id="337200at2"/>
<dbReference type="GO" id="GO:0016289">
    <property type="term" value="F:acyl-CoA hydrolase activity"/>
    <property type="evidence" value="ECO:0007669"/>
    <property type="project" value="UniProtKB-ARBA"/>
</dbReference>
<evidence type="ECO:0000313" key="4">
    <source>
        <dbReference type="Proteomes" id="UP000326354"/>
    </source>
</evidence>
<name>A0A5S9IK16_UABAM</name>
<dbReference type="KEGG" id="uam:UABAM_01229"/>
<feature type="domain" description="Thioesterase" evidence="2">
    <location>
        <begin position="48"/>
        <end position="123"/>
    </location>
</feature>
<dbReference type="AlphaFoldDB" id="A0A5S9IK16"/>
<protein>
    <recommendedName>
        <fullName evidence="2">Thioesterase domain-containing protein</fullName>
    </recommendedName>
</protein>
<dbReference type="Pfam" id="PF03061">
    <property type="entry name" value="4HBT"/>
    <property type="match status" value="1"/>
</dbReference>
<sequence length="139" mass="15315">MSDINKLLDMFNNKAPIAQLFGMKLSFDENNNAKVHLPYNPNLDHALGLVHGGIYATMLDNAGWFTVAAHSETNNFWIATSEMSIHFLLPAKQTSLLATGKIIKYGKRQSIAEMSLFDGNDNLVGHSTGTFIQLSNVSM</sequence>
<evidence type="ECO:0000259" key="2">
    <source>
        <dbReference type="Pfam" id="PF03061"/>
    </source>
</evidence>
<dbReference type="CDD" id="cd03443">
    <property type="entry name" value="PaaI_thioesterase"/>
    <property type="match status" value="1"/>
</dbReference>
<accession>A0A5S9IK16</accession>
<keyword evidence="4" id="KW-1185">Reference proteome</keyword>
<reference evidence="3 4" key="1">
    <citation type="submission" date="2019-08" db="EMBL/GenBank/DDBJ databases">
        <title>Complete genome sequence of Candidatus Uab amorphum.</title>
        <authorList>
            <person name="Shiratori T."/>
            <person name="Suzuki S."/>
            <person name="Kakizawa Y."/>
            <person name="Ishida K."/>
        </authorList>
    </citation>
    <scope>NUCLEOTIDE SEQUENCE [LARGE SCALE GENOMIC DNA]</scope>
    <source>
        <strain evidence="3 4">SRT547</strain>
    </source>
</reference>
<proteinExistence type="predicted"/>
<dbReference type="Proteomes" id="UP000326354">
    <property type="component" value="Chromosome"/>
</dbReference>
<dbReference type="RefSeq" id="WP_151967112.1">
    <property type="nucleotide sequence ID" value="NZ_AP019860.1"/>
</dbReference>
<organism evidence="3 4">
    <name type="scientific">Uabimicrobium amorphum</name>
    <dbReference type="NCBI Taxonomy" id="2596890"/>
    <lineage>
        <taxon>Bacteria</taxon>
        <taxon>Pseudomonadati</taxon>
        <taxon>Planctomycetota</taxon>
        <taxon>Candidatus Uabimicrobiia</taxon>
        <taxon>Candidatus Uabimicrobiales</taxon>
        <taxon>Candidatus Uabimicrobiaceae</taxon>
        <taxon>Candidatus Uabimicrobium</taxon>
    </lineage>
</organism>